<sequence length="231" mass="27304">MEIILILLLLIILVSVFTLYKIILWISKKKTRVNWTLSLLGILILAKIINFIFFTKMELIQSKAYKNMYLIKNPINNRDSIHSFIKQICLERMNKEFIGNEEKYKYHSKDGSNVWVGYHYFNFYNYTDNFLGSNTAHFIENKEDDGGPTSMYFLSTIEDEKIATFSIEFCENDTVNYYAKIIYHRGYEIDTIFSKCTEQPKKIIPINEPFIHSTEGIGTDYYPIEKKQKNK</sequence>
<keyword evidence="3" id="KW-1185">Reference proteome</keyword>
<gene>
    <name evidence="2" type="ORF">J2X31_003602</name>
</gene>
<keyword evidence="1" id="KW-0472">Membrane</keyword>
<reference evidence="2 3" key="1">
    <citation type="submission" date="2023-07" db="EMBL/GenBank/DDBJ databases">
        <title>Sorghum-associated microbial communities from plants grown in Nebraska, USA.</title>
        <authorList>
            <person name="Schachtman D."/>
        </authorList>
    </citation>
    <scope>NUCLEOTIDE SEQUENCE [LARGE SCALE GENOMIC DNA]</scope>
    <source>
        <strain evidence="2 3">3773</strain>
    </source>
</reference>
<keyword evidence="1" id="KW-0812">Transmembrane</keyword>
<dbReference type="RefSeq" id="WP_310028775.1">
    <property type="nucleotide sequence ID" value="NZ_JAVDVI010000023.1"/>
</dbReference>
<proteinExistence type="predicted"/>
<comment type="caution">
    <text evidence="2">The sequence shown here is derived from an EMBL/GenBank/DDBJ whole genome shotgun (WGS) entry which is preliminary data.</text>
</comment>
<dbReference type="Proteomes" id="UP001255185">
    <property type="component" value="Unassembled WGS sequence"/>
</dbReference>
<protein>
    <submittedName>
        <fullName evidence="2">Uncharacterized protein</fullName>
    </submittedName>
</protein>
<evidence type="ECO:0000313" key="2">
    <source>
        <dbReference type="EMBL" id="MDR6969569.1"/>
    </source>
</evidence>
<accession>A0ABU1TUL0</accession>
<evidence type="ECO:0000256" key="1">
    <source>
        <dbReference type="SAM" id="Phobius"/>
    </source>
</evidence>
<organism evidence="2 3">
    <name type="scientific">Flavobacterium arsenatis</name>
    <dbReference type="NCBI Taxonomy" id="1484332"/>
    <lineage>
        <taxon>Bacteria</taxon>
        <taxon>Pseudomonadati</taxon>
        <taxon>Bacteroidota</taxon>
        <taxon>Flavobacteriia</taxon>
        <taxon>Flavobacteriales</taxon>
        <taxon>Flavobacteriaceae</taxon>
        <taxon>Flavobacterium</taxon>
    </lineage>
</organism>
<feature type="transmembrane region" description="Helical" evidence="1">
    <location>
        <begin position="6"/>
        <end position="26"/>
    </location>
</feature>
<evidence type="ECO:0000313" key="3">
    <source>
        <dbReference type="Proteomes" id="UP001255185"/>
    </source>
</evidence>
<feature type="transmembrane region" description="Helical" evidence="1">
    <location>
        <begin position="33"/>
        <end position="54"/>
    </location>
</feature>
<dbReference type="EMBL" id="JAVDVI010000023">
    <property type="protein sequence ID" value="MDR6969569.1"/>
    <property type="molecule type" value="Genomic_DNA"/>
</dbReference>
<name>A0ABU1TUL0_9FLAO</name>
<keyword evidence="1" id="KW-1133">Transmembrane helix</keyword>